<proteinExistence type="predicted"/>
<comment type="caution">
    <text evidence="1">The sequence shown here is derived from an EMBL/GenBank/DDBJ whole genome shotgun (WGS) entry which is preliminary data.</text>
</comment>
<dbReference type="RefSeq" id="WP_120780204.1">
    <property type="nucleotide sequence ID" value="NZ_JBHLUP010000002.1"/>
</dbReference>
<accession>A0A3B0A6N1</accession>
<evidence type="ECO:0000313" key="1">
    <source>
        <dbReference type="EMBL" id="RKN56021.1"/>
    </source>
</evidence>
<gene>
    <name evidence="1" type="ORF">D7193_15830</name>
</gene>
<reference evidence="1 2" key="1">
    <citation type="journal article" date="2015" name="Int. J. Syst. Evol. Microbiol.">
        <title>Micromonospora costi sp. nov., isolated from a leaf of Costus speciosus.</title>
        <authorList>
            <person name="Thawai C."/>
        </authorList>
    </citation>
    <scope>NUCLEOTIDE SEQUENCE [LARGE SCALE GENOMIC DNA]</scope>
    <source>
        <strain evidence="1 2">CS1-12</strain>
    </source>
</reference>
<sequence>MADYATLAAAHRAAVSRAADAGKALTLARHSLNAAGGAAIDTVRVRQLANAAGRAEAAYRQACREADEANAAATAANPNAEPRR</sequence>
<evidence type="ECO:0000313" key="2">
    <source>
        <dbReference type="Proteomes" id="UP000279968"/>
    </source>
</evidence>
<dbReference type="Proteomes" id="UP000279968">
    <property type="component" value="Unassembled WGS sequence"/>
</dbReference>
<dbReference type="AlphaFoldDB" id="A0A3B0A6N1"/>
<dbReference type="EMBL" id="RBAN01000002">
    <property type="protein sequence ID" value="RKN56021.1"/>
    <property type="molecule type" value="Genomic_DNA"/>
</dbReference>
<protein>
    <submittedName>
        <fullName evidence="1">Uncharacterized protein</fullName>
    </submittedName>
</protein>
<name>A0A3B0A6N1_9ACTN</name>
<keyword evidence="2" id="KW-1185">Reference proteome</keyword>
<organism evidence="1 2">
    <name type="scientific">Micromonospora costi</name>
    <dbReference type="NCBI Taxonomy" id="1530042"/>
    <lineage>
        <taxon>Bacteria</taxon>
        <taxon>Bacillati</taxon>
        <taxon>Actinomycetota</taxon>
        <taxon>Actinomycetes</taxon>
        <taxon>Micromonosporales</taxon>
        <taxon>Micromonosporaceae</taxon>
        <taxon>Micromonospora</taxon>
    </lineage>
</organism>